<comment type="catalytic activity">
    <reaction evidence="4">
        <text>a long-chain fatty acyl-CoA + 2 NADPH + 2 H(+) = a long-chain primary fatty alcohol + 2 NADP(+) + CoA</text>
        <dbReference type="Rhea" id="RHEA:52716"/>
        <dbReference type="ChEBI" id="CHEBI:15378"/>
        <dbReference type="ChEBI" id="CHEBI:57287"/>
        <dbReference type="ChEBI" id="CHEBI:57783"/>
        <dbReference type="ChEBI" id="CHEBI:58349"/>
        <dbReference type="ChEBI" id="CHEBI:77396"/>
        <dbReference type="ChEBI" id="CHEBI:83139"/>
        <dbReference type="EC" id="1.2.1.84"/>
    </reaction>
</comment>
<accession>A0A2H1WNT2</accession>
<evidence type="ECO:0000313" key="7">
    <source>
        <dbReference type="EMBL" id="SOQ54667.1"/>
    </source>
</evidence>
<feature type="transmembrane region" description="Helical" evidence="4">
    <location>
        <begin position="475"/>
        <end position="495"/>
    </location>
</feature>
<keyword evidence="4" id="KW-0812">Transmembrane</keyword>
<comment type="similarity">
    <text evidence="1 4">Belongs to the fatty acyl-CoA reductase family.</text>
</comment>
<dbReference type="GO" id="GO:0005777">
    <property type="term" value="C:peroxisome"/>
    <property type="evidence" value="ECO:0007669"/>
    <property type="project" value="TreeGrafter"/>
</dbReference>
<dbReference type="PANTHER" id="PTHR11011">
    <property type="entry name" value="MALE STERILITY PROTEIN 2-RELATED"/>
    <property type="match status" value="1"/>
</dbReference>
<proteinExistence type="inferred from homology"/>
<keyword evidence="4" id="KW-0521">NADP</keyword>
<keyword evidence="4" id="KW-1133">Transmembrane helix</keyword>
<evidence type="ECO:0000256" key="4">
    <source>
        <dbReference type="RuleBase" id="RU363097"/>
    </source>
</evidence>
<evidence type="ECO:0000256" key="1">
    <source>
        <dbReference type="ARBA" id="ARBA00005928"/>
    </source>
</evidence>
<dbReference type="Gene3D" id="3.40.50.720">
    <property type="entry name" value="NAD(P)-binding Rossmann-like Domain"/>
    <property type="match status" value="1"/>
</dbReference>
<dbReference type="InterPro" id="IPR036291">
    <property type="entry name" value="NAD(P)-bd_dom_sf"/>
</dbReference>
<organism evidence="7">
    <name type="scientific">Spodoptera frugiperda</name>
    <name type="common">Fall armyworm</name>
    <dbReference type="NCBI Taxonomy" id="7108"/>
    <lineage>
        <taxon>Eukaryota</taxon>
        <taxon>Metazoa</taxon>
        <taxon>Ecdysozoa</taxon>
        <taxon>Arthropoda</taxon>
        <taxon>Hexapoda</taxon>
        <taxon>Insecta</taxon>
        <taxon>Pterygota</taxon>
        <taxon>Neoptera</taxon>
        <taxon>Endopterygota</taxon>
        <taxon>Lepidoptera</taxon>
        <taxon>Glossata</taxon>
        <taxon>Ditrysia</taxon>
        <taxon>Noctuoidea</taxon>
        <taxon>Noctuidae</taxon>
        <taxon>Amphipyrinae</taxon>
        <taxon>Spodoptera</taxon>
    </lineage>
</organism>
<feature type="domain" description="Fatty acyl-CoA reductase C-terminal" evidence="5">
    <location>
        <begin position="364"/>
        <end position="457"/>
    </location>
</feature>
<dbReference type="GO" id="GO:0035336">
    <property type="term" value="P:long-chain fatty-acyl-CoA metabolic process"/>
    <property type="evidence" value="ECO:0007669"/>
    <property type="project" value="TreeGrafter"/>
</dbReference>
<dbReference type="Pfam" id="PF03015">
    <property type="entry name" value="Sterile"/>
    <property type="match status" value="1"/>
</dbReference>
<protein>
    <recommendedName>
        <fullName evidence="4">Fatty acyl-CoA reductase</fullName>
        <ecNumber evidence="4">1.2.1.84</ecNumber>
    </recommendedName>
</protein>
<name>A0A2H1WNT2_SPOFR</name>
<evidence type="ECO:0000256" key="3">
    <source>
        <dbReference type="ARBA" id="ARBA00023098"/>
    </source>
</evidence>
<dbReference type="AlphaFoldDB" id="A0A2H1WNT2"/>
<dbReference type="InterPro" id="IPR026055">
    <property type="entry name" value="FAR"/>
</dbReference>
<evidence type="ECO:0000256" key="2">
    <source>
        <dbReference type="ARBA" id="ARBA00022516"/>
    </source>
</evidence>
<keyword evidence="4" id="KW-0472">Membrane</keyword>
<comment type="function">
    <text evidence="4">Catalyzes the reduction of fatty acyl-CoA to fatty alcohols.</text>
</comment>
<reference evidence="7" key="1">
    <citation type="submission" date="2016-07" db="EMBL/GenBank/DDBJ databases">
        <authorList>
            <person name="Bretaudeau A."/>
        </authorList>
    </citation>
    <scope>NUCLEOTIDE SEQUENCE</scope>
    <source>
        <strain evidence="7">Rice</strain>
        <tissue evidence="7">Whole body</tissue>
    </source>
</reference>
<dbReference type="EMBL" id="ODYU01009923">
    <property type="protein sequence ID" value="SOQ54667.1"/>
    <property type="molecule type" value="Genomic_DNA"/>
</dbReference>
<dbReference type="CDD" id="cd09071">
    <property type="entry name" value="FAR_C"/>
    <property type="match status" value="1"/>
</dbReference>
<gene>
    <name evidence="7" type="ORF">SFRICE_020072</name>
</gene>
<evidence type="ECO:0000259" key="6">
    <source>
        <dbReference type="Pfam" id="PF07993"/>
    </source>
</evidence>
<dbReference type="Pfam" id="PF07993">
    <property type="entry name" value="NAD_binding_4"/>
    <property type="match status" value="1"/>
</dbReference>
<evidence type="ECO:0000259" key="5">
    <source>
        <dbReference type="Pfam" id="PF03015"/>
    </source>
</evidence>
<dbReference type="EC" id="1.2.1.84" evidence="4"/>
<dbReference type="InterPro" id="IPR013120">
    <property type="entry name" value="FAR_NAD-bd"/>
</dbReference>
<keyword evidence="4" id="KW-0560">Oxidoreductase</keyword>
<dbReference type="InterPro" id="IPR033640">
    <property type="entry name" value="FAR_C"/>
</dbReference>
<dbReference type="GO" id="GO:0080019">
    <property type="term" value="F:alcohol-forming very long-chain fatty acyl-CoA reductase activity"/>
    <property type="evidence" value="ECO:0007669"/>
    <property type="project" value="InterPro"/>
</dbReference>
<sequence>MSAPEPGEGPLLPGFYAGRAVLITGGTGFLGKVLIERLLYTCPEVGEVHLLLRDKRGQPPRVRLNQLKQSQAFDNVRAQCPGQLDKLRVVCGDVAQPRLGLDDAALLQLREVSVVFHSAATVKFWESLETALHQNVTSVVALMDLCDQLPKLEALVHVSTAYSNAERRHIEERVYEAPAQLAGLRAMLDALPPSLLDDLTARYIAPKPNTYVFSKAVAEATIAQRPRKHYATAIVRPSIVVSSHRHPFPGWIENLAGPSGVVVGCGKGLVHAFNLDLAARADLIPVDITIDTMLAVAWEIATDKSGEVRVYNSCSQQNPITWRAFRDRVVRNVRAHPFDHLMYYPFTFGIKNRYVYKTLELVLQTVPLYVADYLARLCGVKLQLSLVTVSERLQAMNRVLAFFATREWYFSTRNVHALRRRLTRADRDIYNLDVCSVDWDEHVRDFVKGTRKFLLKEKDDNIPRARRFVERLRRVHQFVLLVLSALVYRLLTLLLPRFVFRTAPTLAGLAAPH</sequence>
<dbReference type="PANTHER" id="PTHR11011:SF116">
    <property type="entry name" value="FATTY ACYL-COA REDUCTASE CG5065-RELATED"/>
    <property type="match status" value="1"/>
</dbReference>
<dbReference type="CDD" id="cd05236">
    <property type="entry name" value="FAR-N_SDR_e"/>
    <property type="match status" value="1"/>
</dbReference>
<feature type="domain" description="Thioester reductase (TE)" evidence="6">
    <location>
        <begin position="23"/>
        <end position="293"/>
    </location>
</feature>
<keyword evidence="2 4" id="KW-0444">Lipid biosynthesis</keyword>
<keyword evidence="3 4" id="KW-0443">Lipid metabolism</keyword>
<dbReference type="SUPFAM" id="SSF51735">
    <property type="entry name" value="NAD(P)-binding Rossmann-fold domains"/>
    <property type="match status" value="1"/>
</dbReference>
<dbReference type="GO" id="GO:0102965">
    <property type="term" value="F:alcohol-forming long-chain fatty acyl-CoA reductase activity"/>
    <property type="evidence" value="ECO:0007669"/>
    <property type="project" value="UniProtKB-EC"/>
</dbReference>